<dbReference type="GO" id="GO:0016829">
    <property type="term" value="F:lyase activity"/>
    <property type="evidence" value="ECO:0007669"/>
    <property type="project" value="UniProtKB-KW"/>
</dbReference>
<proteinExistence type="predicted"/>
<dbReference type="PANTHER" id="PTHR39210:SF1">
    <property type="entry name" value="HEPARIN-SULFATE LYASE"/>
    <property type="match status" value="1"/>
</dbReference>
<dbReference type="Proteomes" id="UP000182882">
    <property type="component" value="Unassembled WGS sequence"/>
</dbReference>
<dbReference type="KEGG" id="nur:ATY38_03915"/>
<dbReference type="RefSeq" id="WP_062558153.1">
    <property type="nucleotide sequence ID" value="NZ_CP013341.1"/>
</dbReference>
<dbReference type="InterPro" id="IPR031680">
    <property type="entry name" value="Hepar_II_III_N"/>
</dbReference>
<dbReference type="AlphaFoldDB" id="A0A1H2F733"/>
<dbReference type="InterPro" id="IPR008929">
    <property type="entry name" value="Chondroitin_lyas"/>
</dbReference>
<dbReference type="Gene3D" id="1.50.10.100">
    <property type="entry name" value="Chondroitin AC/alginate lyase"/>
    <property type="match status" value="1"/>
</dbReference>
<organism evidence="7 8">
    <name type="scientific">Nitrosomonas ureae</name>
    <dbReference type="NCBI Taxonomy" id="44577"/>
    <lineage>
        <taxon>Bacteria</taxon>
        <taxon>Pseudomonadati</taxon>
        <taxon>Pseudomonadota</taxon>
        <taxon>Betaproteobacteria</taxon>
        <taxon>Nitrosomonadales</taxon>
        <taxon>Nitrosomonadaceae</taxon>
        <taxon>Nitrosomonas</taxon>
    </lineage>
</organism>
<sequence length="630" mass="71050">MNLGEFLYRIRRRASLVVMWIKLCTGYGLPFNKRINPENYAFCHNKSPCLPQLPWFYEDLEPSNFITKNDQKACIISNQANLTVSVDDLCWHKAPDTGRSWPIKFFARIPIAPGNPIGDIQLAWARSRLQNLVILGLISNLTNDLRIKRQAAQYMEKIMLSWIDANPWLKGVNYISTMECALRLISVCHAFDQIRNEKINPQVWQGLVYLVHSHAYFIRRRLCLYSYTGNHTLGECAGLVYAGILFPELPDAEEWLAVGLTIMEQEANLQILPDGGNREQSFQYLALIVDLCGLVTCLLRHHGRSPADGIEQAWMRGKSYLQAFASSPDNLPAIGDSDDGYALAPYLRLSWKDGFHAAELPTGSLQIFAASGYSKIPGAANHGAMRFSHGKLGLASTFGHGHADALSVCWDLDGKPILVDPGTYRYDGNARFRRYFRGTSAHNTIAVDDTDQALQNEKTAFGWLSAYTAKLIWHSENLDGNTVLLASHDGYSASGVIHWRALIYNDQSGRWTIWDRIDGMGEHTLALHWHVDAPVEMTDDGIIIDCMNRSWFVSVKGGKSCLYRGNEQLPLGWISRKYGTREPLNTLKTEIRARLPHEFLTIITPMQGNQTQFPIDDNLIDKLRNKCSES</sequence>
<evidence type="ECO:0000256" key="1">
    <source>
        <dbReference type="ARBA" id="ARBA00004418"/>
    </source>
</evidence>
<evidence type="ECO:0000313" key="7">
    <source>
        <dbReference type="EMBL" id="SDU03164.1"/>
    </source>
</evidence>
<name>A0A1H2F733_9PROT</name>
<keyword evidence="3" id="KW-0574">Periplasm</keyword>
<dbReference type="Pfam" id="PF07940">
    <property type="entry name" value="Hepar_II_III_C"/>
    <property type="match status" value="1"/>
</dbReference>
<dbReference type="Gene3D" id="2.70.98.70">
    <property type="match status" value="1"/>
</dbReference>
<dbReference type="SUPFAM" id="SSF48230">
    <property type="entry name" value="Chondroitin AC/alginate lyase"/>
    <property type="match status" value="1"/>
</dbReference>
<reference evidence="8" key="1">
    <citation type="submission" date="2016-10" db="EMBL/GenBank/DDBJ databases">
        <authorList>
            <person name="Varghese N."/>
            <person name="Submissions S."/>
        </authorList>
    </citation>
    <scope>NUCLEOTIDE SEQUENCE [LARGE SCALE GENOMIC DNA]</scope>
    <source>
        <strain evidence="8">Nm10</strain>
    </source>
</reference>
<dbReference type="PANTHER" id="PTHR39210">
    <property type="entry name" value="HEPARIN-SULFATE LYASE"/>
    <property type="match status" value="1"/>
</dbReference>
<keyword evidence="8" id="KW-1185">Reference proteome</keyword>
<accession>A0A1H2F733</accession>
<comment type="subcellular location">
    <subcellularLocation>
        <location evidence="1">Periplasm</location>
    </subcellularLocation>
</comment>
<keyword evidence="2" id="KW-0732">Signal</keyword>
<dbReference type="InterPro" id="IPR012480">
    <property type="entry name" value="Hepar_II_III_C"/>
</dbReference>
<feature type="domain" description="Heparin-sulfate lyase N-terminal" evidence="6">
    <location>
        <begin position="124"/>
        <end position="291"/>
    </location>
</feature>
<gene>
    <name evidence="7" type="ORF">SAMN05216406_11839</name>
</gene>
<protein>
    <submittedName>
        <fullName evidence="7">Heparinase II/III N-terminus</fullName>
    </submittedName>
</protein>
<keyword evidence="4" id="KW-0456">Lyase</keyword>
<evidence type="ECO:0000259" key="6">
    <source>
        <dbReference type="Pfam" id="PF16889"/>
    </source>
</evidence>
<evidence type="ECO:0000256" key="3">
    <source>
        <dbReference type="ARBA" id="ARBA00022764"/>
    </source>
</evidence>
<dbReference type="Pfam" id="PF16889">
    <property type="entry name" value="Hepar_II_III_N"/>
    <property type="match status" value="1"/>
</dbReference>
<evidence type="ECO:0000259" key="5">
    <source>
        <dbReference type="Pfam" id="PF07940"/>
    </source>
</evidence>
<evidence type="ECO:0000256" key="2">
    <source>
        <dbReference type="ARBA" id="ARBA00022729"/>
    </source>
</evidence>
<feature type="domain" description="Heparinase II/III-like C-terminal" evidence="5">
    <location>
        <begin position="366"/>
        <end position="588"/>
    </location>
</feature>
<evidence type="ECO:0000256" key="4">
    <source>
        <dbReference type="ARBA" id="ARBA00023239"/>
    </source>
</evidence>
<evidence type="ECO:0000313" key="8">
    <source>
        <dbReference type="Proteomes" id="UP000182882"/>
    </source>
</evidence>
<dbReference type="GO" id="GO:0042597">
    <property type="term" value="C:periplasmic space"/>
    <property type="evidence" value="ECO:0007669"/>
    <property type="project" value="UniProtKB-SubCell"/>
</dbReference>
<dbReference type="EMBL" id="FNLN01000018">
    <property type="protein sequence ID" value="SDU03164.1"/>
    <property type="molecule type" value="Genomic_DNA"/>
</dbReference>